<comment type="similarity">
    <text evidence="1 3">Belongs to the sulfotransferase 1 family.</text>
</comment>
<dbReference type="OrthoDB" id="205623at2759"/>
<evidence type="ECO:0000256" key="3">
    <source>
        <dbReference type="RuleBase" id="RU361155"/>
    </source>
</evidence>
<name>F6HFY6_VITVI</name>
<dbReference type="GO" id="GO:0051923">
    <property type="term" value="P:sulfation"/>
    <property type="evidence" value="ECO:0000318"/>
    <property type="project" value="GO_Central"/>
</dbReference>
<dbReference type="AlphaFoldDB" id="F6HFY6"/>
<dbReference type="InterPro" id="IPR000863">
    <property type="entry name" value="Sulfotransferase_dom"/>
</dbReference>
<dbReference type="GO" id="GO:0005737">
    <property type="term" value="C:cytoplasm"/>
    <property type="evidence" value="ECO:0000318"/>
    <property type="project" value="GO_Central"/>
</dbReference>
<evidence type="ECO:0000256" key="2">
    <source>
        <dbReference type="ARBA" id="ARBA00022679"/>
    </source>
</evidence>
<accession>F6HFY6</accession>
<feature type="domain" description="Sulfotransferase" evidence="4">
    <location>
        <begin position="68"/>
        <end position="327"/>
    </location>
</feature>
<feature type="domain" description="Sulfotransferase" evidence="4">
    <location>
        <begin position="424"/>
        <end position="474"/>
    </location>
</feature>
<dbReference type="PANTHER" id="PTHR11783">
    <property type="entry name" value="SULFOTRANSFERASE SULT"/>
    <property type="match status" value="1"/>
</dbReference>
<evidence type="ECO:0000256" key="1">
    <source>
        <dbReference type="ARBA" id="ARBA00005771"/>
    </source>
</evidence>
<evidence type="ECO:0000313" key="5">
    <source>
        <dbReference type="EMBL" id="CCB51105.1"/>
    </source>
</evidence>
<dbReference type="InterPro" id="IPR027417">
    <property type="entry name" value="P-loop_NTPase"/>
</dbReference>
<dbReference type="ExpressionAtlas" id="F6HFY6">
    <property type="expression patterns" value="baseline"/>
</dbReference>
<dbReference type="Proteomes" id="UP000009183">
    <property type="component" value="Chromosome 4"/>
</dbReference>
<dbReference type="HOGENOM" id="CLU_027239_0_0_1"/>
<evidence type="ECO:0000259" key="4">
    <source>
        <dbReference type="Pfam" id="PF00685"/>
    </source>
</evidence>
<sequence>MSSSQLPLPLPEYLQEDEVTQEHRDLLSSLPREKGWVTSHLFQYQGFWHTSRHLKGVVACQQHFQAHDTDILLVTTPKSGTTWLKAMAFALLKRVRFPDTRHHPLLTNNPHELVPFLEIKLYAESKVPDLTSFTAPRLFSTHLPFTSLPESVNTSGCKLVYLCRNPRDTFVSFWQFTNKLRLENMGTNPLEEVFDKFCWGVSLSGPFWDHVLGYWKESLEKPEKILFLKYEEMKAQPHVQLRRLAEFLGCPFCPEEETRCVVDEILQLCSFENLSNLEVNKNGKLSSGEEHSAFFRRGEVGDWVNYLTAEMLDRLDHITEEKLHGSGLKFEPIQTCHLCCSYVTGHKTRRYSGRRILMSSSQPPIPAPQDLQEDGLTQECRDLLSSLPTEEGWLFDVYQYQGFWFPSRQIQAVLASQQRFQAQDTDILLVTTPKSGTTWLKAIVFAFVNRVKFPDMQDHHPLLTSNPHELVPLL</sequence>
<dbReference type="InParanoid" id="F6HFY6"/>
<evidence type="ECO:0000313" key="6">
    <source>
        <dbReference type="Proteomes" id="UP000009183"/>
    </source>
</evidence>
<dbReference type="FunCoup" id="F6HFY6">
    <property type="interactions" value="54"/>
</dbReference>
<dbReference type="EC" id="2.8.2.-" evidence="3"/>
<gene>
    <name evidence="5" type="ordered locus">VIT_04s0079g00220</name>
</gene>
<dbReference type="Pfam" id="PF00685">
    <property type="entry name" value="Sulfotransfer_1"/>
    <property type="match status" value="2"/>
</dbReference>
<keyword evidence="6" id="KW-1185">Reference proteome</keyword>
<dbReference type="EMBL" id="FN595753">
    <property type="protein sequence ID" value="CCB51105.1"/>
    <property type="molecule type" value="Genomic_DNA"/>
</dbReference>
<proteinExistence type="inferred from homology"/>
<reference evidence="6" key="1">
    <citation type="journal article" date="2007" name="Nature">
        <title>The grapevine genome sequence suggests ancestral hexaploidization in major angiosperm phyla.</title>
        <authorList>
            <consortium name="The French-Italian Public Consortium for Grapevine Genome Characterization."/>
            <person name="Jaillon O."/>
            <person name="Aury J.-M."/>
            <person name="Noel B."/>
            <person name="Policriti A."/>
            <person name="Clepet C."/>
            <person name="Casagrande A."/>
            <person name="Choisne N."/>
            <person name="Aubourg S."/>
            <person name="Vitulo N."/>
            <person name="Jubin C."/>
            <person name="Vezzi A."/>
            <person name="Legeai F."/>
            <person name="Hugueney P."/>
            <person name="Dasilva C."/>
            <person name="Horner D."/>
            <person name="Mica E."/>
            <person name="Jublot D."/>
            <person name="Poulain J."/>
            <person name="Bruyere C."/>
            <person name="Billault A."/>
            <person name="Segurens B."/>
            <person name="Gouyvenoux M."/>
            <person name="Ugarte E."/>
            <person name="Cattonaro F."/>
            <person name="Anthouard V."/>
            <person name="Vico V."/>
            <person name="Del Fabbro C."/>
            <person name="Alaux M."/>
            <person name="Di Gaspero G."/>
            <person name="Dumas V."/>
            <person name="Felice N."/>
            <person name="Paillard S."/>
            <person name="Juman I."/>
            <person name="Moroldo M."/>
            <person name="Scalabrin S."/>
            <person name="Canaguier A."/>
            <person name="Le Clainche I."/>
            <person name="Malacrida G."/>
            <person name="Durand E."/>
            <person name="Pesole G."/>
            <person name="Laucou V."/>
            <person name="Chatelet P."/>
            <person name="Merdinoglu D."/>
            <person name="Delledonne M."/>
            <person name="Pezzotti M."/>
            <person name="Lecharny A."/>
            <person name="Scarpelli C."/>
            <person name="Artiguenave F."/>
            <person name="Pe M.E."/>
            <person name="Valle G."/>
            <person name="Morgante M."/>
            <person name="Caboche M."/>
            <person name="Adam-Blondon A.-F."/>
            <person name="Weissenbach J."/>
            <person name="Quetier F."/>
            <person name="Wincker P."/>
        </authorList>
    </citation>
    <scope>NUCLEOTIDE SEQUENCE [LARGE SCALE GENOMIC DNA]</scope>
    <source>
        <strain evidence="6">cv. Pinot noir / PN40024</strain>
    </source>
</reference>
<dbReference type="eggNOG" id="KOG1584">
    <property type="taxonomic scope" value="Eukaryota"/>
</dbReference>
<dbReference type="SUPFAM" id="SSF52540">
    <property type="entry name" value="P-loop containing nucleoside triphosphate hydrolases"/>
    <property type="match status" value="2"/>
</dbReference>
<dbReference type="Gene3D" id="3.40.50.300">
    <property type="entry name" value="P-loop containing nucleotide triphosphate hydrolases"/>
    <property type="match status" value="2"/>
</dbReference>
<dbReference type="PaxDb" id="29760-VIT_04s0079g00220.t01"/>
<dbReference type="FunFam" id="3.40.50.300:FF:001258">
    <property type="entry name" value="Sulfotransferase"/>
    <property type="match status" value="1"/>
</dbReference>
<dbReference type="GO" id="GO:0008146">
    <property type="term" value="F:sulfotransferase activity"/>
    <property type="evidence" value="ECO:0000318"/>
    <property type="project" value="GO_Central"/>
</dbReference>
<protein>
    <recommendedName>
        <fullName evidence="3">Sulfotransferase</fullName>
        <ecNumber evidence="3">2.8.2.-</ecNumber>
    </recommendedName>
</protein>
<keyword evidence="2 3" id="KW-0808">Transferase</keyword>
<organism evidence="5 6">
    <name type="scientific">Vitis vinifera</name>
    <name type="common">Grape</name>
    <dbReference type="NCBI Taxonomy" id="29760"/>
    <lineage>
        <taxon>Eukaryota</taxon>
        <taxon>Viridiplantae</taxon>
        <taxon>Streptophyta</taxon>
        <taxon>Embryophyta</taxon>
        <taxon>Tracheophyta</taxon>
        <taxon>Spermatophyta</taxon>
        <taxon>Magnoliopsida</taxon>
        <taxon>eudicotyledons</taxon>
        <taxon>Gunneridae</taxon>
        <taxon>Pentapetalae</taxon>
        <taxon>rosids</taxon>
        <taxon>Vitales</taxon>
        <taxon>Vitaceae</taxon>
        <taxon>Viteae</taxon>
        <taxon>Vitis</taxon>
    </lineage>
</organism>